<dbReference type="Proteomes" id="UP000280444">
    <property type="component" value="Unassembled WGS sequence"/>
</dbReference>
<sequence length="519" mass="58735">MNNTIPRLHSSPQERARIAVILVLSFLILIASSLVVVALFINTKQPLETVRVYDRGQILDGDSLYHSLKAHRVDEELAVIVVSVDSGHGVPPDVELWNFLRSNPHVDRWLVPGAKEGPASPSSPDPRLRGRVIVMAMNADNQMWAAVSPDLCPDEASCDALLRVVYWDSQAHTRNDALEAVVARQINHLDSGLYPRLLGLTFALFAGGAAALAIMEIDSVGVRNRKSLAWILTQYRELESQALERFREVERILVADMHALDALTHYQRYVESIEAWETTMASYLPLRFIESCTPTAEKSVERFESALEGLKILSAEREGIADLIAGNAAGTQRWEAHVELVRESIRHYRSMWIRAYEAPSGIALSAGDVTSETFSSQLSVITWDYREGRIDIVEAFRRLVALRRDLKRQAWMIAVRHCAQEILLIEEGTLNVEEQLYEKVRAHLEEEFLSDLPNIDWRTLPDLSGREEEYFLAVARKRKADAGEQDEDDTEVFVGSLGALRFVYEQRLKMLNIENTRHE</sequence>
<name>A0A3P1SDT2_9ACTO</name>
<keyword evidence="1" id="KW-1133">Transmembrane helix</keyword>
<keyword evidence="1" id="KW-0472">Membrane</keyword>
<feature type="transmembrane region" description="Helical" evidence="1">
    <location>
        <begin position="193"/>
        <end position="215"/>
    </location>
</feature>
<dbReference type="EMBL" id="RQZF01000009">
    <property type="protein sequence ID" value="RRC94895.1"/>
    <property type="molecule type" value="Genomic_DNA"/>
</dbReference>
<evidence type="ECO:0000313" key="3">
    <source>
        <dbReference type="Proteomes" id="UP000280444"/>
    </source>
</evidence>
<comment type="caution">
    <text evidence="2">The sequence shown here is derived from an EMBL/GenBank/DDBJ whole genome shotgun (WGS) entry which is preliminary data.</text>
</comment>
<evidence type="ECO:0000313" key="2">
    <source>
        <dbReference type="EMBL" id="RRC94895.1"/>
    </source>
</evidence>
<organism evidence="2 3">
    <name type="scientific">Schaalia canis</name>
    <dbReference type="NCBI Taxonomy" id="100469"/>
    <lineage>
        <taxon>Bacteria</taxon>
        <taxon>Bacillati</taxon>
        <taxon>Actinomycetota</taxon>
        <taxon>Actinomycetes</taxon>
        <taxon>Actinomycetales</taxon>
        <taxon>Actinomycetaceae</taxon>
        <taxon>Schaalia</taxon>
    </lineage>
</organism>
<keyword evidence="3" id="KW-1185">Reference proteome</keyword>
<accession>A0A3P1SDT2</accession>
<gene>
    <name evidence="2" type="ORF">EII11_08480</name>
</gene>
<proteinExistence type="predicted"/>
<dbReference type="AlphaFoldDB" id="A0A3P1SDT2"/>
<keyword evidence="1" id="KW-0812">Transmembrane</keyword>
<dbReference type="RefSeq" id="WP_124871487.1">
    <property type="nucleotide sequence ID" value="NZ_RQZF01000009.1"/>
</dbReference>
<feature type="transmembrane region" description="Helical" evidence="1">
    <location>
        <begin position="18"/>
        <end position="41"/>
    </location>
</feature>
<evidence type="ECO:0000256" key="1">
    <source>
        <dbReference type="SAM" id="Phobius"/>
    </source>
</evidence>
<reference evidence="2 3" key="1">
    <citation type="submission" date="2018-11" db="EMBL/GenBank/DDBJ databases">
        <title>Genomes From Bacteria Associated with the Canine Oral Cavity: a Test Case for Automated Genome-Based Taxonomic Assignment.</title>
        <authorList>
            <person name="Coil D.A."/>
            <person name="Jospin G."/>
            <person name="Darling A.E."/>
            <person name="Wallis C."/>
            <person name="Davis I.J."/>
            <person name="Harris S."/>
            <person name="Eisen J.A."/>
            <person name="Holcombe L.J."/>
            <person name="O'Flynn C."/>
        </authorList>
    </citation>
    <scope>NUCLEOTIDE SEQUENCE [LARGE SCALE GENOMIC DNA]</scope>
    <source>
        <strain evidence="2 3">OH770</strain>
    </source>
</reference>
<protein>
    <submittedName>
        <fullName evidence="2">Uncharacterized protein</fullName>
    </submittedName>
</protein>